<dbReference type="PANTHER" id="PTHR43725">
    <property type="entry name" value="UDP-GLUCOSE 4-EPIMERASE"/>
    <property type="match status" value="1"/>
</dbReference>
<organism evidence="13 14">
    <name type="scientific">Horticoccus luteus</name>
    <dbReference type="NCBI Taxonomy" id="2862869"/>
    <lineage>
        <taxon>Bacteria</taxon>
        <taxon>Pseudomonadati</taxon>
        <taxon>Verrucomicrobiota</taxon>
        <taxon>Opitutia</taxon>
        <taxon>Opitutales</taxon>
        <taxon>Opitutaceae</taxon>
        <taxon>Horticoccus</taxon>
    </lineage>
</organism>
<comment type="pathway">
    <text evidence="3">Carbohydrate metabolism; galactose metabolism.</text>
</comment>
<feature type="domain" description="NAD-dependent epimerase/dehydratase" evidence="12">
    <location>
        <begin position="3"/>
        <end position="219"/>
    </location>
</feature>
<evidence type="ECO:0000259" key="12">
    <source>
        <dbReference type="Pfam" id="PF01370"/>
    </source>
</evidence>
<dbReference type="PANTHER" id="PTHR43725:SF47">
    <property type="entry name" value="UDP-GLUCOSE 4-EPIMERASE"/>
    <property type="match status" value="1"/>
</dbReference>
<evidence type="ECO:0000256" key="9">
    <source>
        <dbReference type="ARBA" id="ARBA00023235"/>
    </source>
</evidence>
<evidence type="ECO:0000256" key="3">
    <source>
        <dbReference type="ARBA" id="ARBA00004947"/>
    </source>
</evidence>
<dbReference type="GO" id="GO:0003978">
    <property type="term" value="F:UDP-glucose 4-epimerase activity"/>
    <property type="evidence" value="ECO:0007669"/>
    <property type="project" value="UniProtKB-EC"/>
</dbReference>
<dbReference type="SUPFAM" id="SSF51735">
    <property type="entry name" value="NAD(P)-binding Rossmann-fold domains"/>
    <property type="match status" value="1"/>
</dbReference>
<dbReference type="Pfam" id="PF01370">
    <property type="entry name" value="Epimerase"/>
    <property type="match status" value="1"/>
</dbReference>
<keyword evidence="9" id="KW-0413">Isomerase</keyword>
<dbReference type="Proteomes" id="UP000825051">
    <property type="component" value="Chromosome"/>
</dbReference>
<evidence type="ECO:0000256" key="10">
    <source>
        <dbReference type="ARBA" id="ARBA00031367"/>
    </source>
</evidence>
<dbReference type="AlphaFoldDB" id="A0A8F9XJE9"/>
<name>A0A8F9XJE9_9BACT</name>
<gene>
    <name evidence="13" type="ORF">K0B96_15015</name>
</gene>
<evidence type="ECO:0000256" key="11">
    <source>
        <dbReference type="ARBA" id="ARBA00033067"/>
    </source>
</evidence>
<dbReference type="Gene3D" id="3.40.50.720">
    <property type="entry name" value="NAD(P)-binding Rossmann-like Domain"/>
    <property type="match status" value="1"/>
</dbReference>
<evidence type="ECO:0000256" key="6">
    <source>
        <dbReference type="ARBA" id="ARBA00018569"/>
    </source>
</evidence>
<evidence type="ECO:0000256" key="1">
    <source>
        <dbReference type="ARBA" id="ARBA00000083"/>
    </source>
</evidence>
<evidence type="ECO:0000256" key="5">
    <source>
        <dbReference type="ARBA" id="ARBA00013189"/>
    </source>
</evidence>
<comment type="catalytic activity">
    <reaction evidence="1">
        <text>UDP-alpha-D-glucose = UDP-alpha-D-galactose</text>
        <dbReference type="Rhea" id="RHEA:22168"/>
        <dbReference type="ChEBI" id="CHEBI:58885"/>
        <dbReference type="ChEBI" id="CHEBI:66914"/>
        <dbReference type="EC" id="5.1.3.2"/>
    </reaction>
</comment>
<evidence type="ECO:0000256" key="2">
    <source>
        <dbReference type="ARBA" id="ARBA00001911"/>
    </source>
</evidence>
<evidence type="ECO:0000256" key="4">
    <source>
        <dbReference type="ARBA" id="ARBA00007637"/>
    </source>
</evidence>
<dbReference type="GO" id="GO:0005829">
    <property type="term" value="C:cytosol"/>
    <property type="evidence" value="ECO:0007669"/>
    <property type="project" value="TreeGrafter"/>
</dbReference>
<dbReference type="EC" id="5.1.3.2" evidence="5"/>
<sequence length="339" mass="36422">MNVLLLGGTGQISSGIVKALLARGAAVTVLNRGQSDDRLGPDVRRLVADRNDSAALERAVASAGPWDAVIDMICFRPDQAAAALRLFRGRCAQFIFCSTVCVYGNTQTIIPTTEATTPSPHSSYGRDKLACEQLFLAAHAPGEFAVTIFRPSHTFGPGGGIINNLGFSATFVDRLRRGLPVIVSGDGHGLWQSAFADDVGRGFAHAVGRAACFGQTYNIVGDEVVTWDDYTRRTAAALNAPAPTIVHIPSDLLVALDPIRFSALDEIFRYHGVYSNTHLRRDVPEFVNATPYADAVRRTVAWMDAHGKIGPAESDGFDDCVLAAWHRATRAISQREAAS</sequence>
<dbReference type="RefSeq" id="WP_220161697.1">
    <property type="nucleotide sequence ID" value="NZ_CP080507.1"/>
</dbReference>
<evidence type="ECO:0000313" key="14">
    <source>
        <dbReference type="Proteomes" id="UP000825051"/>
    </source>
</evidence>
<evidence type="ECO:0000256" key="8">
    <source>
        <dbReference type="ARBA" id="ARBA00023144"/>
    </source>
</evidence>
<dbReference type="InterPro" id="IPR036291">
    <property type="entry name" value="NAD(P)-bd_dom_sf"/>
</dbReference>
<dbReference type="KEGG" id="ole:K0B96_15015"/>
<accession>A0A8F9XJE9</accession>
<keyword evidence="8" id="KW-0299">Galactose metabolism</keyword>
<dbReference type="EMBL" id="CP080507">
    <property type="protein sequence ID" value="QYM78593.1"/>
    <property type="molecule type" value="Genomic_DNA"/>
</dbReference>
<keyword evidence="14" id="KW-1185">Reference proteome</keyword>
<comment type="similarity">
    <text evidence="4">Belongs to the NAD(P)-dependent epimerase/dehydratase family.</text>
</comment>
<dbReference type="InterPro" id="IPR001509">
    <property type="entry name" value="Epimerase_deHydtase"/>
</dbReference>
<reference evidence="13" key="1">
    <citation type="submission" date="2021-08" db="EMBL/GenBank/DDBJ databases">
        <title>Genome of a novel bacterium of the phylum Verrucomicrobia, Oleiharenicola sp. KSB-15.</title>
        <authorList>
            <person name="Chung J.-H."/>
            <person name="Ahn J.-H."/>
            <person name="Yoon Y."/>
            <person name="Kim D.-Y."/>
            <person name="An S.-H."/>
            <person name="Park I."/>
            <person name="Yeon J."/>
        </authorList>
    </citation>
    <scope>NUCLEOTIDE SEQUENCE</scope>
    <source>
        <strain evidence="13">KSB-15</strain>
    </source>
</reference>
<dbReference type="GO" id="GO:0006012">
    <property type="term" value="P:galactose metabolic process"/>
    <property type="evidence" value="ECO:0007669"/>
    <property type="project" value="UniProtKB-KW"/>
</dbReference>
<keyword evidence="8" id="KW-0119">Carbohydrate metabolism</keyword>
<proteinExistence type="inferred from homology"/>
<evidence type="ECO:0000256" key="7">
    <source>
        <dbReference type="ARBA" id="ARBA00023027"/>
    </source>
</evidence>
<evidence type="ECO:0000313" key="13">
    <source>
        <dbReference type="EMBL" id="QYM78593.1"/>
    </source>
</evidence>
<keyword evidence="7" id="KW-0520">NAD</keyword>
<protein>
    <recommendedName>
        <fullName evidence="6">UDP-glucose 4-epimerase</fullName>
        <ecNumber evidence="5">5.1.3.2</ecNumber>
    </recommendedName>
    <alternativeName>
        <fullName evidence="11">Galactowaldenase</fullName>
    </alternativeName>
    <alternativeName>
        <fullName evidence="10">UDP-galactose 4-epimerase</fullName>
    </alternativeName>
</protein>
<comment type="cofactor">
    <cofactor evidence="2">
        <name>NAD(+)</name>
        <dbReference type="ChEBI" id="CHEBI:57540"/>
    </cofactor>
</comment>